<keyword evidence="1" id="KW-0328">Glycosyltransferase</keyword>
<dbReference type="EMBL" id="NMTW01000053">
    <property type="protein sequence ID" value="PDX74229.1"/>
    <property type="molecule type" value="Genomic_DNA"/>
</dbReference>
<dbReference type="InterPro" id="IPR029044">
    <property type="entry name" value="Nucleotide-diphossugar_trans"/>
</dbReference>
<dbReference type="PANTHER" id="PTHR22916">
    <property type="entry name" value="GLYCOSYLTRANSFERASE"/>
    <property type="match status" value="1"/>
</dbReference>
<reference evidence="4" key="2">
    <citation type="submission" date="2017-07" db="EMBL/GenBank/DDBJ databases">
        <authorList>
            <person name="Sun Z.S."/>
            <person name="Albrecht U."/>
            <person name="Echele G."/>
            <person name="Lee C.C."/>
        </authorList>
    </citation>
    <scope>NUCLEOTIDE SEQUENCE</scope>
    <source>
        <strain evidence="4">CNCM I 4546</strain>
        <strain evidence="5">CNCM I 4573</strain>
    </source>
</reference>
<protein>
    <submittedName>
        <fullName evidence="4">Glycosyltransferase family 2 protein</fullName>
    </submittedName>
</protein>
<feature type="domain" description="Glycosyltransferase 2-like" evidence="3">
    <location>
        <begin position="7"/>
        <end position="98"/>
    </location>
</feature>
<reference evidence="6 7" key="1">
    <citation type="journal article" date="2017" name="Front. Microbiol.">
        <title>New Insights into the Diversity of the Genus Faecalibacterium.</title>
        <authorList>
            <person name="Benevides L."/>
            <person name="Burman S."/>
            <person name="Martin R."/>
            <person name="Robert V."/>
            <person name="Thomas M."/>
            <person name="Miquel S."/>
            <person name="Chain F."/>
            <person name="Sokol H."/>
            <person name="Bermudez-Humaran L.G."/>
            <person name="Morrison M."/>
            <person name="Langella P."/>
            <person name="Azevedo V.A."/>
            <person name="Chatel J.M."/>
            <person name="Soares S."/>
        </authorList>
    </citation>
    <scope>NUCLEOTIDE SEQUENCE [LARGE SCALE GENOMIC DNA]</scope>
    <source>
        <strain evidence="4 6">CNCM I 4546</strain>
        <strain evidence="5 7">CNCM I 4573</strain>
    </source>
</reference>
<comment type="caution">
    <text evidence="4">The sequence shown here is derived from an EMBL/GenBank/DDBJ whole genome shotgun (WGS) entry which is preliminary data.</text>
</comment>
<name>A0A2A6ZWP0_9FIRM</name>
<proteinExistence type="predicted"/>
<evidence type="ECO:0000259" key="3">
    <source>
        <dbReference type="Pfam" id="PF00535"/>
    </source>
</evidence>
<accession>A0A2A6ZWP0</accession>
<dbReference type="PANTHER" id="PTHR22916:SF51">
    <property type="entry name" value="GLYCOSYLTRANSFERASE EPSH-RELATED"/>
    <property type="match status" value="1"/>
</dbReference>
<evidence type="ECO:0000313" key="7">
    <source>
        <dbReference type="Proteomes" id="UP000220157"/>
    </source>
</evidence>
<dbReference type="EMBL" id="NMTV01000071">
    <property type="protein sequence ID" value="PDX71233.1"/>
    <property type="molecule type" value="Genomic_DNA"/>
</dbReference>
<organism evidence="4 6">
    <name type="scientific">Faecalibacterium prausnitzii</name>
    <dbReference type="NCBI Taxonomy" id="853"/>
    <lineage>
        <taxon>Bacteria</taxon>
        <taxon>Bacillati</taxon>
        <taxon>Bacillota</taxon>
        <taxon>Clostridia</taxon>
        <taxon>Eubacteriales</taxon>
        <taxon>Oscillospiraceae</taxon>
        <taxon>Faecalibacterium</taxon>
    </lineage>
</organism>
<evidence type="ECO:0000313" key="4">
    <source>
        <dbReference type="EMBL" id="PDX71233.1"/>
    </source>
</evidence>
<gene>
    <name evidence="4" type="ORF">CGS55_13690</name>
    <name evidence="5" type="ORF">CGS56_14420</name>
</gene>
<dbReference type="Pfam" id="PF00535">
    <property type="entry name" value="Glycos_transf_2"/>
    <property type="match status" value="1"/>
</dbReference>
<keyword evidence="2 4" id="KW-0808">Transferase</keyword>
<dbReference type="CDD" id="cd00761">
    <property type="entry name" value="Glyco_tranf_GTA_type"/>
    <property type="match status" value="1"/>
</dbReference>
<dbReference type="AlphaFoldDB" id="A0A2A6ZWP0"/>
<evidence type="ECO:0000256" key="2">
    <source>
        <dbReference type="ARBA" id="ARBA00022679"/>
    </source>
</evidence>
<dbReference type="Proteomes" id="UP000220157">
    <property type="component" value="Unassembled WGS sequence"/>
</dbReference>
<evidence type="ECO:0000256" key="1">
    <source>
        <dbReference type="ARBA" id="ARBA00022676"/>
    </source>
</evidence>
<dbReference type="GeneID" id="75069149"/>
<dbReference type="Proteomes" id="UP000219901">
    <property type="component" value="Unassembled WGS sequence"/>
</dbReference>
<sequence>MSNIKYSIIIPVYNAEKFLKECLFSVLSSDRSDIEIIAIDDGSTDNSLQILKSIQSLDHRLMIFSQKNAGVSAARNKGLLEATGEWILFLDSDDYFTTEPFNYFDWIIASHINCKVFYFSSKADKAISMDLFRQDVVLATLGTRGIKNEFTELCQFSSVWSRLYNSNDIKTNGMTFDTDLVMGEDLFFNLKIQSFVKEIVLSTFSYYFYRNNSDSITHKLNTEIPLKDYLFQHKLLKYCESNNFKKVIDLAYNKSVLEGILVSCNTCFHRYPWNQYITARRAFFQFINQEPYKTILKKKINYRDFNILQGTILWCAKHNFFFPGYFIRSGVTLYQNKK</sequence>
<dbReference type="RefSeq" id="WP_005926577.1">
    <property type="nucleotide sequence ID" value="NZ_CABKNH010000001.1"/>
</dbReference>
<dbReference type="GO" id="GO:0016757">
    <property type="term" value="F:glycosyltransferase activity"/>
    <property type="evidence" value="ECO:0007669"/>
    <property type="project" value="UniProtKB-KW"/>
</dbReference>
<dbReference type="SUPFAM" id="SSF53448">
    <property type="entry name" value="Nucleotide-diphospho-sugar transferases"/>
    <property type="match status" value="1"/>
</dbReference>
<dbReference type="InterPro" id="IPR001173">
    <property type="entry name" value="Glyco_trans_2-like"/>
</dbReference>
<dbReference type="Gene3D" id="3.90.550.10">
    <property type="entry name" value="Spore Coat Polysaccharide Biosynthesis Protein SpsA, Chain A"/>
    <property type="match status" value="1"/>
</dbReference>
<evidence type="ECO:0000313" key="6">
    <source>
        <dbReference type="Proteomes" id="UP000219901"/>
    </source>
</evidence>
<evidence type="ECO:0000313" key="5">
    <source>
        <dbReference type="EMBL" id="PDX74229.1"/>
    </source>
</evidence>